<evidence type="ECO:0000313" key="2">
    <source>
        <dbReference type="Proteomes" id="UP000324222"/>
    </source>
</evidence>
<dbReference type="Proteomes" id="UP000324222">
    <property type="component" value="Unassembled WGS sequence"/>
</dbReference>
<reference evidence="1 2" key="1">
    <citation type="submission" date="2019-05" db="EMBL/GenBank/DDBJ databases">
        <title>Another draft genome of Portunus trituberculatus and its Hox gene families provides insights of decapod evolution.</title>
        <authorList>
            <person name="Jeong J.-H."/>
            <person name="Song I."/>
            <person name="Kim S."/>
            <person name="Choi T."/>
            <person name="Kim D."/>
            <person name="Ryu S."/>
            <person name="Kim W."/>
        </authorList>
    </citation>
    <scope>NUCLEOTIDE SEQUENCE [LARGE SCALE GENOMIC DNA]</scope>
    <source>
        <tissue evidence="1">Muscle</tissue>
    </source>
</reference>
<dbReference type="AlphaFoldDB" id="A0A5B7HIW6"/>
<name>A0A5B7HIW6_PORTR</name>
<sequence length="88" mass="9573">MEKLMVAVFIDSTVTVPATTTVVMLGTPRTHWTLFACVPGVLSARRAWHRLALRLAGTNSYSQACLRLSCTLRFAASPHTHPPPAPDT</sequence>
<organism evidence="1 2">
    <name type="scientific">Portunus trituberculatus</name>
    <name type="common">Swimming crab</name>
    <name type="synonym">Neptunus trituberculatus</name>
    <dbReference type="NCBI Taxonomy" id="210409"/>
    <lineage>
        <taxon>Eukaryota</taxon>
        <taxon>Metazoa</taxon>
        <taxon>Ecdysozoa</taxon>
        <taxon>Arthropoda</taxon>
        <taxon>Crustacea</taxon>
        <taxon>Multicrustacea</taxon>
        <taxon>Malacostraca</taxon>
        <taxon>Eumalacostraca</taxon>
        <taxon>Eucarida</taxon>
        <taxon>Decapoda</taxon>
        <taxon>Pleocyemata</taxon>
        <taxon>Brachyura</taxon>
        <taxon>Eubrachyura</taxon>
        <taxon>Portunoidea</taxon>
        <taxon>Portunidae</taxon>
        <taxon>Portuninae</taxon>
        <taxon>Portunus</taxon>
    </lineage>
</organism>
<accession>A0A5B7HIW6</accession>
<proteinExistence type="predicted"/>
<comment type="caution">
    <text evidence="1">The sequence shown here is derived from an EMBL/GenBank/DDBJ whole genome shotgun (WGS) entry which is preliminary data.</text>
</comment>
<protein>
    <submittedName>
        <fullName evidence="1">Uncharacterized protein</fullName>
    </submittedName>
</protein>
<keyword evidence="2" id="KW-1185">Reference proteome</keyword>
<dbReference type="EMBL" id="VSRR010028266">
    <property type="protein sequence ID" value="MPC68718.1"/>
    <property type="molecule type" value="Genomic_DNA"/>
</dbReference>
<gene>
    <name evidence="1" type="ORF">E2C01_062923</name>
</gene>
<evidence type="ECO:0000313" key="1">
    <source>
        <dbReference type="EMBL" id="MPC68718.1"/>
    </source>
</evidence>